<sequence length="61" mass="7420">MRPILANLDSCYYESSSFRQARRTTKEKKLMRICFCFIDREQLWNFDKRIMLNVTITSPPR</sequence>
<accession>A0ABQ8JSE9</accession>
<keyword evidence="2" id="KW-1185">Reference proteome</keyword>
<organism evidence="1 2">
    <name type="scientific">Dermatophagoides pteronyssinus</name>
    <name type="common">European house dust mite</name>
    <dbReference type="NCBI Taxonomy" id="6956"/>
    <lineage>
        <taxon>Eukaryota</taxon>
        <taxon>Metazoa</taxon>
        <taxon>Ecdysozoa</taxon>
        <taxon>Arthropoda</taxon>
        <taxon>Chelicerata</taxon>
        <taxon>Arachnida</taxon>
        <taxon>Acari</taxon>
        <taxon>Acariformes</taxon>
        <taxon>Sarcoptiformes</taxon>
        <taxon>Astigmata</taxon>
        <taxon>Psoroptidia</taxon>
        <taxon>Analgoidea</taxon>
        <taxon>Pyroglyphidae</taxon>
        <taxon>Dermatophagoidinae</taxon>
        <taxon>Dermatophagoides</taxon>
    </lineage>
</organism>
<comment type="caution">
    <text evidence="1">The sequence shown here is derived from an EMBL/GenBank/DDBJ whole genome shotgun (WGS) entry which is preliminary data.</text>
</comment>
<protein>
    <submittedName>
        <fullName evidence="1">Uncharacterized protein</fullName>
    </submittedName>
</protein>
<dbReference type="Proteomes" id="UP000887458">
    <property type="component" value="Unassembled WGS sequence"/>
</dbReference>
<evidence type="ECO:0000313" key="2">
    <source>
        <dbReference type="Proteomes" id="UP000887458"/>
    </source>
</evidence>
<gene>
    <name evidence="1" type="ORF">DERP_005916</name>
</gene>
<evidence type="ECO:0000313" key="1">
    <source>
        <dbReference type="EMBL" id="KAH9425313.1"/>
    </source>
</evidence>
<dbReference type="EMBL" id="NJHN03000018">
    <property type="protein sequence ID" value="KAH9425313.1"/>
    <property type="molecule type" value="Genomic_DNA"/>
</dbReference>
<reference evidence="1 2" key="1">
    <citation type="journal article" date="2018" name="J. Allergy Clin. Immunol.">
        <title>High-quality assembly of Dermatophagoides pteronyssinus genome and transcriptome reveals a wide range of novel allergens.</title>
        <authorList>
            <person name="Liu X.Y."/>
            <person name="Yang K.Y."/>
            <person name="Wang M.Q."/>
            <person name="Kwok J.S."/>
            <person name="Zeng X."/>
            <person name="Yang Z."/>
            <person name="Xiao X.J."/>
            <person name="Lau C.P."/>
            <person name="Li Y."/>
            <person name="Huang Z.M."/>
            <person name="Ba J.G."/>
            <person name="Yim A.K."/>
            <person name="Ouyang C.Y."/>
            <person name="Ngai S.M."/>
            <person name="Chan T.F."/>
            <person name="Leung E.L."/>
            <person name="Liu L."/>
            <person name="Liu Z.G."/>
            <person name="Tsui S.K."/>
        </authorList>
    </citation>
    <scope>NUCLEOTIDE SEQUENCE [LARGE SCALE GENOMIC DNA]</scope>
    <source>
        <strain evidence="1">Derp</strain>
    </source>
</reference>
<reference evidence="1 2" key="2">
    <citation type="journal article" date="2022" name="Mol. Biol. Evol.">
        <title>Comparative Genomics Reveals Insights into the Divergent Evolution of Astigmatic Mites and Household Pest Adaptations.</title>
        <authorList>
            <person name="Xiong Q."/>
            <person name="Wan A.T."/>
            <person name="Liu X."/>
            <person name="Fung C.S."/>
            <person name="Xiao X."/>
            <person name="Malainual N."/>
            <person name="Hou J."/>
            <person name="Wang L."/>
            <person name="Wang M."/>
            <person name="Yang K.Y."/>
            <person name="Cui Y."/>
            <person name="Leung E.L."/>
            <person name="Nong W."/>
            <person name="Shin S.K."/>
            <person name="Au S.W."/>
            <person name="Jeong K.Y."/>
            <person name="Chew F.T."/>
            <person name="Hui J.H."/>
            <person name="Leung T.F."/>
            <person name="Tungtrongchitr A."/>
            <person name="Zhong N."/>
            <person name="Liu Z."/>
            <person name="Tsui S.K."/>
        </authorList>
    </citation>
    <scope>NUCLEOTIDE SEQUENCE [LARGE SCALE GENOMIC DNA]</scope>
    <source>
        <strain evidence="1">Derp</strain>
    </source>
</reference>
<proteinExistence type="predicted"/>
<name>A0ABQ8JSE9_DERPT</name>